<reference evidence="1" key="2">
    <citation type="submission" date="2006-01" db="EMBL/GenBank/DDBJ databases">
        <authorList>
            <person name="Genoscope"/>
        </authorList>
    </citation>
    <scope>NUCLEOTIDE SEQUENCE</scope>
</reference>
<reference evidence="1" key="1">
    <citation type="journal article" date="2006" name="Nature">
        <title>Deciphering the evolution and metabolism of an anammox bacterium from a community genome.</title>
        <authorList>
            <person name="Strous M."/>
            <person name="Pelletier E."/>
            <person name="Mangenot S."/>
            <person name="Rattei T."/>
            <person name="Lehner A."/>
            <person name="Taylor M.W."/>
            <person name="Horn M."/>
            <person name="Daims H."/>
            <person name="Bartol-Mavel D."/>
            <person name="Wincker P."/>
            <person name="Barbe V."/>
            <person name="Fonknechten N."/>
            <person name="Vallenet D."/>
            <person name="Segurens B."/>
            <person name="Schenowitz-Truong C."/>
            <person name="Medigue C."/>
            <person name="Collingro A."/>
            <person name="Snel B."/>
            <person name="Dutilh B.E."/>
            <person name="OpDenCamp H.J.M."/>
            <person name="vanDerDrift C."/>
            <person name="Cirpus I."/>
            <person name="vanDePas-Schoonen K.T."/>
            <person name="Harhangi H.R."/>
            <person name="vanNiftrik L."/>
            <person name="Schmid M."/>
            <person name="Keltjens J."/>
            <person name="vanDeVossenberg J."/>
            <person name="Kartal B."/>
            <person name="Meier H."/>
            <person name="Frishman D."/>
            <person name="Huynen M.A."/>
            <person name="Mewes H."/>
            <person name="Weissenbach J."/>
            <person name="Jetten M.S.M."/>
            <person name="Wagner M."/>
            <person name="LePaslier D."/>
        </authorList>
    </citation>
    <scope>NUCLEOTIDE SEQUENCE</scope>
</reference>
<gene>
    <name evidence="2" type="ORF">KsCSTR_00090</name>
    <name evidence="3" type="ORF">KSMBR1_2146</name>
    <name evidence="1" type="ORF">kustc0436</name>
</gene>
<reference evidence="3" key="3">
    <citation type="submission" date="2017-10" db="EMBL/GenBank/DDBJ databases">
        <authorList>
            <person name="Banno H."/>
            <person name="Chua N.-H."/>
        </authorList>
    </citation>
    <scope>NUCLEOTIDE SEQUENCE [LARGE SCALE GENOMIC DNA]</scope>
    <source>
        <strain evidence="3">Kuenenia_mbr1_ru-nijmegen</strain>
    </source>
</reference>
<evidence type="ECO:0000313" key="2">
    <source>
        <dbReference type="EMBL" id="QII09388.1"/>
    </source>
</evidence>
<accession>Q1PVC5</accession>
<keyword evidence="4" id="KW-1185">Reference proteome</keyword>
<dbReference type="EMBL" id="CP049055">
    <property type="protein sequence ID" value="QII09388.1"/>
    <property type="molecule type" value="Genomic_DNA"/>
</dbReference>
<evidence type="ECO:0000313" key="1">
    <source>
        <dbReference type="EMBL" id="CAJ71181.1"/>
    </source>
</evidence>
<organism evidence="1">
    <name type="scientific">Kuenenia stuttgartiensis</name>
    <dbReference type="NCBI Taxonomy" id="174633"/>
    <lineage>
        <taxon>Bacteria</taxon>
        <taxon>Pseudomonadati</taxon>
        <taxon>Planctomycetota</taxon>
        <taxon>Candidatus Brocadiia</taxon>
        <taxon>Candidatus Brocadiales</taxon>
        <taxon>Candidatus Brocadiaceae</taxon>
        <taxon>Candidatus Kuenenia</taxon>
    </lineage>
</organism>
<evidence type="ECO:0000313" key="4">
    <source>
        <dbReference type="Proteomes" id="UP000221734"/>
    </source>
</evidence>
<dbReference type="OrthoDB" id="5365332at2"/>
<name>Q1PVC5_KUEST</name>
<reference evidence="4" key="4">
    <citation type="submission" date="2017-10" db="EMBL/GenBank/DDBJ databases">
        <authorList>
            <person name="Frank J."/>
        </authorList>
    </citation>
    <scope>NUCLEOTIDE SEQUENCE [LARGE SCALE GENOMIC DNA]</scope>
</reference>
<evidence type="ECO:0000313" key="5">
    <source>
        <dbReference type="Proteomes" id="UP000501926"/>
    </source>
</evidence>
<dbReference type="EMBL" id="CT573073">
    <property type="protein sequence ID" value="CAJ71181.1"/>
    <property type="molecule type" value="Genomic_DNA"/>
</dbReference>
<dbReference type="EMBL" id="LT934425">
    <property type="protein sequence ID" value="SOH04643.1"/>
    <property type="molecule type" value="Genomic_DNA"/>
</dbReference>
<dbReference type="Proteomes" id="UP000501926">
    <property type="component" value="Chromosome"/>
</dbReference>
<evidence type="ECO:0000313" key="3">
    <source>
        <dbReference type="EMBL" id="SOH04643.1"/>
    </source>
</evidence>
<sequence>MIAEKELKQKIFVCPHCKGTNFIFFGMQRQKGLFKGRELWNCKTCHSTFAREAIDVNNLEENTSFNSKTFPFYYKARFSC</sequence>
<dbReference type="KEGG" id="kst:KSMBR1_2146"/>
<proteinExistence type="predicted"/>
<dbReference type="RefSeq" id="WP_099325333.1">
    <property type="nucleotide sequence ID" value="NZ_CP049055.1"/>
</dbReference>
<dbReference type="AlphaFoldDB" id="Q1PVC5"/>
<protein>
    <submittedName>
        <fullName evidence="1">Uncharacterized protein</fullName>
    </submittedName>
</protein>
<reference evidence="2 5" key="5">
    <citation type="submission" date="2020-02" db="EMBL/GenBank/DDBJ databases">
        <title>Newly sequenced genome of strain CSTR1 showed variability in Candidatus Kuenenia stuttgartiensis genomes.</title>
        <authorList>
            <person name="Ding C."/>
            <person name="Adrian L."/>
        </authorList>
    </citation>
    <scope>NUCLEOTIDE SEQUENCE [LARGE SCALE GENOMIC DNA]</scope>
    <source>
        <strain evidence="2 5">CSTR1</strain>
    </source>
</reference>
<dbReference type="Proteomes" id="UP000221734">
    <property type="component" value="Chromosome Kuenenia_stuttgartiensis_MBR1"/>
</dbReference>